<feature type="domain" description="AMP-binding enzyme C-terminal" evidence="6">
    <location>
        <begin position="451"/>
        <end position="525"/>
    </location>
</feature>
<evidence type="ECO:0000259" key="5">
    <source>
        <dbReference type="Pfam" id="PF00501"/>
    </source>
</evidence>
<dbReference type="Pfam" id="PF00501">
    <property type="entry name" value="AMP-binding"/>
    <property type="match status" value="1"/>
</dbReference>
<evidence type="ECO:0000313" key="8">
    <source>
        <dbReference type="Proteomes" id="UP000193228"/>
    </source>
</evidence>
<dbReference type="STRING" id="1515439.SAMN06265784_102178"/>
<dbReference type="InterPro" id="IPR042099">
    <property type="entry name" value="ANL_N_sf"/>
</dbReference>
<dbReference type="EMBL" id="FXAT01000002">
    <property type="protein sequence ID" value="SMG22333.1"/>
    <property type="molecule type" value="Genomic_DNA"/>
</dbReference>
<keyword evidence="2" id="KW-0436">Ligase</keyword>
<name>A0A1X7J4F7_9BURK</name>
<reference evidence="8" key="1">
    <citation type="submission" date="2017-04" db="EMBL/GenBank/DDBJ databases">
        <authorList>
            <person name="Varghese N."/>
            <person name="Submissions S."/>
        </authorList>
    </citation>
    <scope>NUCLEOTIDE SEQUENCE [LARGE SCALE GENOMIC DNA]</scope>
    <source>
        <strain evidence="8">LMG 29540</strain>
    </source>
</reference>
<dbReference type="GO" id="GO:0016874">
    <property type="term" value="F:ligase activity"/>
    <property type="evidence" value="ECO:0007669"/>
    <property type="project" value="UniProtKB-KW"/>
</dbReference>
<evidence type="ECO:0000259" key="6">
    <source>
        <dbReference type="Pfam" id="PF13193"/>
    </source>
</evidence>
<evidence type="ECO:0000256" key="4">
    <source>
        <dbReference type="ARBA" id="ARBA00023098"/>
    </source>
</evidence>
<dbReference type="RefSeq" id="WP_085481351.1">
    <property type="nucleotide sequence ID" value="NZ_FXAT01000002.1"/>
</dbReference>
<dbReference type="CDD" id="cd12119">
    <property type="entry name" value="ttLC_FACS_AlkK_like"/>
    <property type="match status" value="1"/>
</dbReference>
<dbReference type="PANTHER" id="PTHR43859">
    <property type="entry name" value="ACYL-ACTIVATING ENZYME"/>
    <property type="match status" value="1"/>
</dbReference>
<keyword evidence="4" id="KW-0443">Lipid metabolism</keyword>
<keyword evidence="3" id="KW-0276">Fatty acid metabolism</keyword>
<gene>
    <name evidence="7" type="ORF">SAMN06265784_102178</name>
</gene>
<dbReference type="PANTHER" id="PTHR43859:SF4">
    <property type="entry name" value="BUTANOATE--COA LIGASE AAE1-RELATED"/>
    <property type="match status" value="1"/>
</dbReference>
<dbReference type="OrthoDB" id="9766486at2"/>
<accession>A0A1X7J4F7</accession>
<evidence type="ECO:0000313" key="7">
    <source>
        <dbReference type="EMBL" id="SMG22333.1"/>
    </source>
</evidence>
<protein>
    <submittedName>
        <fullName evidence="7">Fatty-acyl-CoA synthase</fullName>
    </submittedName>
</protein>
<dbReference type="InterPro" id="IPR025110">
    <property type="entry name" value="AMP-bd_C"/>
</dbReference>
<dbReference type="GO" id="GO:0006631">
    <property type="term" value="P:fatty acid metabolic process"/>
    <property type="evidence" value="ECO:0007669"/>
    <property type="project" value="UniProtKB-KW"/>
</dbReference>
<dbReference type="Gene3D" id="3.40.50.12780">
    <property type="entry name" value="N-terminal domain of ligase-like"/>
    <property type="match status" value="1"/>
</dbReference>
<keyword evidence="8" id="KW-1185">Reference proteome</keyword>
<dbReference type="Pfam" id="PF13193">
    <property type="entry name" value="AMP-binding_C"/>
    <property type="match status" value="1"/>
</dbReference>
<evidence type="ECO:0000256" key="3">
    <source>
        <dbReference type="ARBA" id="ARBA00022832"/>
    </source>
</evidence>
<dbReference type="NCBIfam" id="NF005426">
    <property type="entry name" value="PRK07008.1"/>
    <property type="match status" value="1"/>
</dbReference>
<dbReference type="FunFam" id="3.30.300.30:FF:000008">
    <property type="entry name" value="2,3-dihydroxybenzoate-AMP ligase"/>
    <property type="match status" value="1"/>
</dbReference>
<dbReference type="AlphaFoldDB" id="A0A1X7J4F7"/>
<dbReference type="InterPro" id="IPR020845">
    <property type="entry name" value="AMP-binding_CS"/>
</dbReference>
<comment type="similarity">
    <text evidence="1">Belongs to the ATP-dependent AMP-binding enzyme family.</text>
</comment>
<dbReference type="Gene3D" id="3.30.300.30">
    <property type="match status" value="1"/>
</dbReference>
<dbReference type="InterPro" id="IPR045851">
    <property type="entry name" value="AMP-bd_C_sf"/>
</dbReference>
<evidence type="ECO:0000256" key="2">
    <source>
        <dbReference type="ARBA" id="ARBA00022598"/>
    </source>
</evidence>
<feature type="domain" description="AMP-dependent synthetase/ligase" evidence="5">
    <location>
        <begin position="23"/>
        <end position="403"/>
    </location>
</feature>
<dbReference type="NCBIfam" id="NF004837">
    <property type="entry name" value="PRK06187.1"/>
    <property type="match status" value="1"/>
</dbReference>
<proteinExistence type="inferred from homology"/>
<dbReference type="SUPFAM" id="SSF56801">
    <property type="entry name" value="Acetyl-CoA synthetase-like"/>
    <property type="match status" value="1"/>
</dbReference>
<organism evidence="7 8">
    <name type="scientific">Paraburkholderia susongensis</name>
    <dbReference type="NCBI Taxonomy" id="1515439"/>
    <lineage>
        <taxon>Bacteria</taxon>
        <taxon>Pseudomonadati</taxon>
        <taxon>Pseudomonadota</taxon>
        <taxon>Betaproteobacteria</taxon>
        <taxon>Burkholderiales</taxon>
        <taxon>Burkholderiaceae</taxon>
        <taxon>Paraburkholderia</taxon>
    </lineage>
</organism>
<evidence type="ECO:0000256" key="1">
    <source>
        <dbReference type="ARBA" id="ARBA00006432"/>
    </source>
</evidence>
<dbReference type="InterPro" id="IPR000873">
    <property type="entry name" value="AMP-dep_synth/lig_dom"/>
</dbReference>
<dbReference type="PROSITE" id="PS00455">
    <property type="entry name" value="AMP_BINDING"/>
    <property type="match status" value="1"/>
</dbReference>
<dbReference type="Proteomes" id="UP000193228">
    <property type="component" value="Unassembled WGS sequence"/>
</dbReference>
<sequence>MTTPLLGQMMDVPLTVSSLLAHAARHFGSTEIVSRRIEGDLHRYTYRDCEKRAKQLAQALIALGVETGERVATLAWNGYRHLEAYYGTTGFGAVCHTINPRLFPDQIAYIVNHADDAYVLFDTTFAPLVDALAPQCPKVRGWIALADEAHRPPMQTPVLCYETLVSAQDGCFEWPALDERQASYLCYTSGTTGNPKGALYSHRSTVLHAFGASLPDAMCLSARDAVLPVVPMFHVNAWGIPHAAPLTGAKLVFPGKDLDGKSLYELMESERVTYSAGVPTVWLGLLNYVREAGAKFSSLERTVIGGSACPPAMLRAFEDDYGVQVIHAWGMTEMSPLGTLSKLTWEQSQRPLAEQRKLLEKQGHALYGVDMKIVGEDGRELPWDGVAFGDLHVRGPWVIDRYFRKDDSPLVDGWFPTGDVATIDPDSFLHITDRSKDVIKSGGEWISSIDVENVAVAHPGVAEAACIACAHPKWTERPLLVVVRREGHEPTREELLAFYEGKVAKWWIPDDVVFVDELPHTATGKLQKLKLRDLFRDHVLPSALEDSRDCPLTPLTSDARGNPV</sequence>